<dbReference type="SUPFAM" id="SSF46955">
    <property type="entry name" value="Putative DNA-binding domain"/>
    <property type="match status" value="1"/>
</dbReference>
<dbReference type="Pfam" id="PF12728">
    <property type="entry name" value="HTH_17"/>
    <property type="match status" value="1"/>
</dbReference>
<dbReference type="Proteomes" id="UP001596143">
    <property type="component" value="Unassembled WGS sequence"/>
</dbReference>
<dbReference type="EMBL" id="JBHSPF010000018">
    <property type="protein sequence ID" value="MFC5628278.1"/>
    <property type="molecule type" value="Genomic_DNA"/>
</dbReference>
<name>A0ABW0U552_9BACI</name>
<dbReference type="InterPro" id="IPR041657">
    <property type="entry name" value="HTH_17"/>
</dbReference>
<evidence type="ECO:0000259" key="2">
    <source>
        <dbReference type="Pfam" id="PF12728"/>
    </source>
</evidence>
<protein>
    <submittedName>
        <fullName evidence="3">Helix-turn-helix domain-containing protein</fullName>
    </submittedName>
</protein>
<comment type="caution">
    <text evidence="3">The sequence shown here is derived from an EMBL/GenBank/DDBJ whole genome shotgun (WGS) entry which is preliminary data.</text>
</comment>
<accession>A0ABW0U552</accession>
<dbReference type="RefSeq" id="WP_270897541.1">
    <property type="nucleotide sequence ID" value="NZ_JBHSPF010000018.1"/>
</dbReference>
<feature type="compositionally biased region" description="Basic and acidic residues" evidence="1">
    <location>
        <begin position="128"/>
        <end position="144"/>
    </location>
</feature>
<evidence type="ECO:0000256" key="1">
    <source>
        <dbReference type="SAM" id="MobiDB-lite"/>
    </source>
</evidence>
<evidence type="ECO:0000313" key="3">
    <source>
        <dbReference type="EMBL" id="MFC5628278.1"/>
    </source>
</evidence>
<sequence>MTTERLKTKEVAKALGVSPSTVLNWVKKYHIPYELNENGHYLFTETELSQLRDIQNEKAAKPKEEPPVSAQYVEERLAKMEEKIKILEAIVSNKADDIVTFQLVEHRKTVRDIQSRLQKIEAQMVKWESEKSTNKEAKQPKEKPFLANLFSL</sequence>
<proteinExistence type="predicted"/>
<reference evidence="4" key="1">
    <citation type="journal article" date="2019" name="Int. J. Syst. Evol. Microbiol.">
        <title>The Global Catalogue of Microorganisms (GCM) 10K type strain sequencing project: providing services to taxonomists for standard genome sequencing and annotation.</title>
        <authorList>
            <consortium name="The Broad Institute Genomics Platform"/>
            <consortium name="The Broad Institute Genome Sequencing Center for Infectious Disease"/>
            <person name="Wu L."/>
            <person name="Ma J."/>
        </authorList>
    </citation>
    <scope>NUCLEOTIDE SEQUENCE [LARGE SCALE GENOMIC DNA]</scope>
    <source>
        <strain evidence="4">CGMCC 1.15790</strain>
    </source>
</reference>
<gene>
    <name evidence="3" type="ORF">ACFPTR_05130</name>
</gene>
<feature type="domain" description="Helix-turn-helix" evidence="2">
    <location>
        <begin position="6"/>
        <end position="50"/>
    </location>
</feature>
<evidence type="ECO:0000313" key="4">
    <source>
        <dbReference type="Proteomes" id="UP001596143"/>
    </source>
</evidence>
<keyword evidence="4" id="KW-1185">Reference proteome</keyword>
<dbReference type="CDD" id="cd04762">
    <property type="entry name" value="HTH_MerR-trunc"/>
    <property type="match status" value="1"/>
</dbReference>
<dbReference type="Gene3D" id="1.10.1660.10">
    <property type="match status" value="1"/>
</dbReference>
<feature type="region of interest" description="Disordered" evidence="1">
    <location>
        <begin position="128"/>
        <end position="152"/>
    </location>
</feature>
<organism evidence="3 4">
    <name type="scientific">Aliibacillus thermotolerans</name>
    <dbReference type="NCBI Taxonomy" id="1834418"/>
    <lineage>
        <taxon>Bacteria</taxon>
        <taxon>Bacillati</taxon>
        <taxon>Bacillota</taxon>
        <taxon>Bacilli</taxon>
        <taxon>Bacillales</taxon>
        <taxon>Bacillaceae</taxon>
        <taxon>Aliibacillus</taxon>
    </lineage>
</organism>
<dbReference type="InterPro" id="IPR009061">
    <property type="entry name" value="DNA-bd_dom_put_sf"/>
</dbReference>